<proteinExistence type="predicted"/>
<protein>
    <recommendedName>
        <fullName evidence="1">Protein kinase domain-containing protein</fullName>
    </recommendedName>
</protein>
<evidence type="ECO:0000313" key="2">
    <source>
        <dbReference type="EMBL" id="KAK3089424.1"/>
    </source>
</evidence>
<reference evidence="2" key="1">
    <citation type="submission" date="2019-08" db="EMBL/GenBank/DDBJ databases">
        <title>The improved chromosome-level genome for the pearl oyster Pinctada fucata martensii using PacBio sequencing and Hi-C.</title>
        <authorList>
            <person name="Zheng Z."/>
        </authorList>
    </citation>
    <scope>NUCLEOTIDE SEQUENCE</scope>
    <source>
        <strain evidence="2">ZZ-2019</strain>
        <tissue evidence="2">Adductor muscle</tissue>
    </source>
</reference>
<comment type="caution">
    <text evidence="2">The sequence shown here is derived from an EMBL/GenBank/DDBJ whole genome shotgun (WGS) entry which is preliminary data.</text>
</comment>
<evidence type="ECO:0000313" key="3">
    <source>
        <dbReference type="Proteomes" id="UP001186944"/>
    </source>
</evidence>
<dbReference type="Gene3D" id="1.10.510.10">
    <property type="entry name" value="Transferase(Phosphotransferase) domain 1"/>
    <property type="match status" value="1"/>
</dbReference>
<dbReference type="PROSITE" id="PS50011">
    <property type="entry name" value="PROTEIN_KINASE_DOM"/>
    <property type="match status" value="1"/>
</dbReference>
<dbReference type="GO" id="GO:0005524">
    <property type="term" value="F:ATP binding"/>
    <property type="evidence" value="ECO:0007669"/>
    <property type="project" value="InterPro"/>
</dbReference>
<feature type="domain" description="Protein kinase" evidence="1">
    <location>
        <begin position="105"/>
        <end position="304"/>
    </location>
</feature>
<evidence type="ECO:0000259" key="1">
    <source>
        <dbReference type="PROSITE" id="PS50011"/>
    </source>
</evidence>
<dbReference type="AlphaFoldDB" id="A0AA89BSG7"/>
<name>A0AA89BSG7_PINIB</name>
<dbReference type="Proteomes" id="UP001186944">
    <property type="component" value="Unassembled WGS sequence"/>
</dbReference>
<accession>A0AA89BSG7</accession>
<dbReference type="InterPro" id="IPR011009">
    <property type="entry name" value="Kinase-like_dom_sf"/>
</dbReference>
<dbReference type="InterPro" id="IPR000719">
    <property type="entry name" value="Prot_kinase_dom"/>
</dbReference>
<gene>
    <name evidence="2" type="ORF">FSP39_003519</name>
</gene>
<dbReference type="GO" id="GO:0004672">
    <property type="term" value="F:protein kinase activity"/>
    <property type="evidence" value="ECO:0007669"/>
    <property type="project" value="InterPro"/>
</dbReference>
<dbReference type="EMBL" id="VSWD01000010">
    <property type="protein sequence ID" value="KAK3089424.1"/>
    <property type="molecule type" value="Genomic_DNA"/>
</dbReference>
<organism evidence="2 3">
    <name type="scientific">Pinctada imbricata</name>
    <name type="common">Atlantic pearl-oyster</name>
    <name type="synonym">Pinctada martensii</name>
    <dbReference type="NCBI Taxonomy" id="66713"/>
    <lineage>
        <taxon>Eukaryota</taxon>
        <taxon>Metazoa</taxon>
        <taxon>Spiralia</taxon>
        <taxon>Lophotrochozoa</taxon>
        <taxon>Mollusca</taxon>
        <taxon>Bivalvia</taxon>
        <taxon>Autobranchia</taxon>
        <taxon>Pteriomorphia</taxon>
        <taxon>Pterioida</taxon>
        <taxon>Pterioidea</taxon>
        <taxon>Pteriidae</taxon>
        <taxon>Pinctada</taxon>
    </lineage>
</organism>
<sequence>VKALLIGLQHALNGMFSYTTSPEIQDLCRCLFQHAINCDSPLFRCPVPWCFVLRDDEETDTSVHLIFHWIKSRYDTPTMTEDLIPSSSPDTFCLLRTNHHHQAMTSFEVLYPLGRFGNVVVMSENNFTVDSPTEKMEEKDTIYVLKKIYNQDSMDVSQADVYRRLTDCGNCNNLLAHYWMAEYDDIIHICTEFILGSSLEEYLQHQILLNPSAVVEFMIQIGTAVDFLHQHGIIYLYWSSGNILLDNEQQRVVVSNLSLSVTEENQDIGYTKMSLPPWLIAPEVNIDQRISFEDLCCAIKAMLN</sequence>
<dbReference type="Pfam" id="PF00069">
    <property type="entry name" value="Pkinase"/>
    <property type="match status" value="1"/>
</dbReference>
<dbReference type="SUPFAM" id="SSF56112">
    <property type="entry name" value="Protein kinase-like (PK-like)"/>
    <property type="match status" value="1"/>
</dbReference>
<keyword evidence="3" id="KW-1185">Reference proteome</keyword>
<feature type="non-terminal residue" evidence="2">
    <location>
        <position position="1"/>
    </location>
</feature>
<dbReference type="SMART" id="SM00220">
    <property type="entry name" value="S_TKc"/>
    <property type="match status" value="1"/>
</dbReference>